<dbReference type="PANTHER" id="PTHR45982">
    <property type="entry name" value="REGULATOR OF CHROMOSOME CONDENSATION"/>
    <property type="match status" value="1"/>
</dbReference>
<evidence type="ECO:0000313" key="2">
    <source>
        <dbReference type="Ensembl" id="ENSGWIP00000041618.1"/>
    </source>
</evidence>
<keyword evidence="3" id="KW-1185">Reference proteome</keyword>
<feature type="repeat" description="RCC1" evidence="1">
    <location>
        <begin position="1"/>
        <end position="47"/>
    </location>
</feature>
<dbReference type="InterPro" id="IPR051553">
    <property type="entry name" value="Ran_GTPase-activating"/>
</dbReference>
<protein>
    <submittedName>
        <fullName evidence="2">Uncharacterized protein</fullName>
    </submittedName>
</protein>
<evidence type="ECO:0000313" key="3">
    <source>
        <dbReference type="Proteomes" id="UP000694680"/>
    </source>
</evidence>
<dbReference type="PROSITE" id="PS50012">
    <property type="entry name" value="RCC1_3"/>
    <property type="match status" value="1"/>
</dbReference>
<accession>A0A8C5H8E1</accession>
<dbReference type="GO" id="GO:0005085">
    <property type="term" value="F:guanyl-nucleotide exchange factor activity"/>
    <property type="evidence" value="ECO:0007669"/>
    <property type="project" value="TreeGrafter"/>
</dbReference>
<evidence type="ECO:0000256" key="1">
    <source>
        <dbReference type="PROSITE-ProRule" id="PRU00235"/>
    </source>
</evidence>
<dbReference type="InterPro" id="IPR000408">
    <property type="entry name" value="Reg_chr_condens"/>
</dbReference>
<reference evidence="2" key="2">
    <citation type="submission" date="2025-08" db="UniProtKB">
        <authorList>
            <consortium name="Ensembl"/>
        </authorList>
    </citation>
    <scope>IDENTIFICATION</scope>
</reference>
<dbReference type="PRINTS" id="PR00633">
    <property type="entry name" value="RCCNDNSATION"/>
</dbReference>
<dbReference type="AlphaFoldDB" id="A0A8C5H8E1"/>
<dbReference type="SUPFAM" id="SSF50985">
    <property type="entry name" value="RCC1/BLIP-II"/>
    <property type="match status" value="1"/>
</dbReference>
<dbReference type="PROSITE" id="PS00626">
    <property type="entry name" value="RCC1_2"/>
    <property type="match status" value="1"/>
</dbReference>
<dbReference type="InterPro" id="IPR009091">
    <property type="entry name" value="RCC1/BLIP-II"/>
</dbReference>
<dbReference type="Proteomes" id="UP000694680">
    <property type="component" value="Chromosome 13"/>
</dbReference>
<dbReference type="Pfam" id="PF13540">
    <property type="entry name" value="RCC1_2"/>
    <property type="match status" value="1"/>
</dbReference>
<reference evidence="2" key="1">
    <citation type="submission" date="2020-06" db="EMBL/GenBank/DDBJ databases">
        <authorList>
            <consortium name="Wellcome Sanger Institute Data Sharing"/>
        </authorList>
    </citation>
    <scope>NUCLEOTIDE SEQUENCE [LARGE SCALE GENOMIC DNA]</scope>
</reference>
<proteinExistence type="predicted"/>
<sequence>MEVYCWGDSSSGQLAPQTTLSPVSWSVPEVITDVCCGDRHTLFLTAIGRVLSCGYNSQGQLGRGSKGGRMLGELL</sequence>
<reference evidence="2" key="3">
    <citation type="submission" date="2025-09" db="UniProtKB">
        <authorList>
            <consortium name="Ensembl"/>
        </authorList>
    </citation>
    <scope>IDENTIFICATION</scope>
</reference>
<dbReference type="PANTHER" id="PTHR45982:SF1">
    <property type="entry name" value="REGULATOR OF CHROMOSOME CONDENSATION"/>
    <property type="match status" value="1"/>
</dbReference>
<name>A0A8C5H8E1_GOUWI</name>
<dbReference type="Gene3D" id="2.130.10.30">
    <property type="entry name" value="Regulator of chromosome condensation 1/beta-lactamase-inhibitor protein II"/>
    <property type="match status" value="1"/>
</dbReference>
<dbReference type="GO" id="GO:0005737">
    <property type="term" value="C:cytoplasm"/>
    <property type="evidence" value="ECO:0007669"/>
    <property type="project" value="TreeGrafter"/>
</dbReference>
<organism evidence="2 3">
    <name type="scientific">Gouania willdenowi</name>
    <name type="common">Blunt-snouted clingfish</name>
    <name type="synonym">Lepadogaster willdenowi</name>
    <dbReference type="NCBI Taxonomy" id="441366"/>
    <lineage>
        <taxon>Eukaryota</taxon>
        <taxon>Metazoa</taxon>
        <taxon>Chordata</taxon>
        <taxon>Craniata</taxon>
        <taxon>Vertebrata</taxon>
        <taxon>Euteleostomi</taxon>
        <taxon>Actinopterygii</taxon>
        <taxon>Neopterygii</taxon>
        <taxon>Teleostei</taxon>
        <taxon>Neoteleostei</taxon>
        <taxon>Acanthomorphata</taxon>
        <taxon>Ovalentaria</taxon>
        <taxon>Blenniimorphae</taxon>
        <taxon>Blenniiformes</taxon>
        <taxon>Gobiesocoidei</taxon>
        <taxon>Gobiesocidae</taxon>
        <taxon>Gobiesocinae</taxon>
        <taxon>Gouania</taxon>
    </lineage>
</organism>
<dbReference type="Ensembl" id="ENSGWIT00000045200.1">
    <property type="protein sequence ID" value="ENSGWIP00000041618.1"/>
    <property type="gene ID" value="ENSGWIG00000020960.1"/>
</dbReference>